<keyword evidence="6 13" id="KW-1133">Transmembrane helix</keyword>
<dbReference type="Proteomes" id="UP000492820">
    <property type="component" value="Unassembled WGS sequence"/>
</dbReference>
<evidence type="ECO:0000256" key="7">
    <source>
        <dbReference type="ARBA" id="ARBA00023065"/>
    </source>
</evidence>
<keyword evidence="16" id="KW-0762">Sugar transport</keyword>
<evidence type="ECO:0000256" key="12">
    <source>
        <dbReference type="ARBA" id="ARBA00023303"/>
    </source>
</evidence>
<evidence type="ECO:0000256" key="4">
    <source>
        <dbReference type="ARBA" id="ARBA00022475"/>
    </source>
</evidence>
<keyword evidence="14" id="KW-0175">Coiled coil</keyword>
<evidence type="ECO:0000256" key="5">
    <source>
        <dbReference type="ARBA" id="ARBA00022692"/>
    </source>
</evidence>
<evidence type="ECO:0000256" key="9">
    <source>
        <dbReference type="ARBA" id="ARBA00023173"/>
    </source>
</evidence>
<keyword evidence="9 13" id="KW-0869">Chloride channel</keyword>
<keyword evidence="10" id="KW-0325">Glycoprotein</keyword>
<feature type="compositionally biased region" description="Acidic residues" evidence="15">
    <location>
        <begin position="709"/>
        <end position="733"/>
    </location>
</feature>
<dbReference type="PANTHER" id="PTHR12424">
    <property type="entry name" value="TWEETY-RELATED"/>
    <property type="match status" value="1"/>
</dbReference>
<dbReference type="GO" id="GO:0034707">
    <property type="term" value="C:chloride channel complex"/>
    <property type="evidence" value="ECO:0007669"/>
    <property type="project" value="UniProtKB-UniRule"/>
</dbReference>
<evidence type="ECO:0000313" key="17">
    <source>
        <dbReference type="Proteomes" id="UP000492820"/>
    </source>
</evidence>
<sequence>MATVAAVMEWVVRVENGGLLNALFVNSPTNSQDPQFTLAEGGGPNALDFLINMLRSEPLSLPILEAMPESHGGGVAGVNNANAHPNREPEILWITTGLLGTIVILIIVLQIINCCCCCCGRRNRHLNRVQMVAVDTDFEHKNLVCRIIYITLLVIALLFVTASVILLAIYSSSTGLIVSYLEAHPQTSTPNPTSLPDGLQATVKHLSIFIESGIKSGQKLTNKSLDSFVRQTNKNISLGLHGVISNLLDYLKASGVVEKGKSNLDAIKNCSANADSSSSMMKNFQTHITDVKNRVAKTKSMYQKEFDKIKLCDGTCEDLKKRVEQLQSPFDPEKLTDGVLDTLARELDTIHNDLAKQQEKLQTAINDTQGSADQIMASLEKELNLQQILSTVDELWPRAETQSQELVQNIRNAIEPITTQVSQGAELARITLYSIGGFFIFMVLIAILISVRLLYRGVRDRLYGDPDDVSVGSSLNGWDKLACGKCSACCCSVFFVPVLLIFGILVGALLFLLTTISGEGCIYLSRESAVNKTDFVMNSLVAEQWGSILGDTGGNGDSLLNASPPRNVLTALMKTCDYAEDQAIVGLLSAMKYENLVDVQKLVNSQKQASNESALESEVGSQYDRVVMELTSFMEKDGSELFAQLTQELLPCREAHEAYSAVTGATCGGVNLLLGFVYVLALNVLFLVFLYFALFNLAFFQGVLIDMSAEEEEEEEEEDSSSDDDDESEESDESTSSSSVSVSSESATSDEEDDSDEAVRT</sequence>
<feature type="transmembrane region" description="Helical" evidence="13">
    <location>
        <begin position="430"/>
        <end position="455"/>
    </location>
</feature>
<keyword evidence="11 13" id="KW-0868">Chloride</keyword>
<feature type="compositionally biased region" description="Acidic residues" evidence="15">
    <location>
        <begin position="748"/>
        <end position="761"/>
    </location>
</feature>
<feature type="transmembrane region" description="Helical" evidence="13">
    <location>
        <begin position="488"/>
        <end position="513"/>
    </location>
</feature>
<keyword evidence="7 13" id="KW-0406">Ion transport</keyword>
<dbReference type="GO" id="GO:0072320">
    <property type="term" value="F:volume-sensitive chloride channel activity"/>
    <property type="evidence" value="ECO:0007669"/>
    <property type="project" value="TreeGrafter"/>
</dbReference>
<evidence type="ECO:0000256" key="11">
    <source>
        <dbReference type="ARBA" id="ARBA00023214"/>
    </source>
</evidence>
<organism evidence="16">
    <name type="scientific">Echinococcus granulosus</name>
    <name type="common">Hydatid tapeworm</name>
    <dbReference type="NCBI Taxonomy" id="6210"/>
    <lineage>
        <taxon>Eukaryota</taxon>
        <taxon>Metazoa</taxon>
        <taxon>Spiralia</taxon>
        <taxon>Lophotrochozoa</taxon>
        <taxon>Platyhelminthes</taxon>
        <taxon>Cestoda</taxon>
        <taxon>Eucestoda</taxon>
        <taxon>Cyclophyllidea</taxon>
        <taxon>Taeniidae</taxon>
        <taxon>Echinococcus</taxon>
        <taxon>Echinococcus granulosus group</taxon>
    </lineage>
</organism>
<feature type="transmembrane region" description="Helical" evidence="13">
    <location>
        <begin position="147"/>
        <end position="170"/>
    </location>
</feature>
<evidence type="ECO:0000313" key="16">
    <source>
        <dbReference type="EMBL" id="CDS20480.1"/>
    </source>
</evidence>
<evidence type="ECO:0000256" key="1">
    <source>
        <dbReference type="ARBA" id="ARBA00004651"/>
    </source>
</evidence>
<keyword evidence="8 13" id="KW-0472">Membrane</keyword>
<protein>
    <recommendedName>
        <fullName evidence="13">Protein tweety homolog</fullName>
    </recommendedName>
</protein>
<gene>
    <name evidence="16" type="ORF">EgrG_001115500</name>
</gene>
<evidence type="ECO:0000256" key="15">
    <source>
        <dbReference type="SAM" id="MobiDB-lite"/>
    </source>
</evidence>
<keyword evidence="12 13" id="KW-0407">Ion channel</keyword>
<dbReference type="GO" id="GO:0005886">
    <property type="term" value="C:plasma membrane"/>
    <property type="evidence" value="ECO:0007669"/>
    <property type="project" value="UniProtKB-SubCell"/>
</dbReference>
<reference evidence="18" key="3">
    <citation type="submission" date="2020-10" db="UniProtKB">
        <authorList>
            <consortium name="WormBaseParasite"/>
        </authorList>
    </citation>
    <scope>IDENTIFICATION</scope>
</reference>
<dbReference type="OrthoDB" id="6274206at2759"/>
<proteinExistence type="inferred from homology"/>
<comment type="subcellular location">
    <subcellularLocation>
        <location evidence="1 13">Cell membrane</location>
        <topology evidence="1 13">Multi-pass membrane protein</topology>
    </subcellularLocation>
</comment>
<evidence type="ECO:0000256" key="10">
    <source>
        <dbReference type="ARBA" id="ARBA00023180"/>
    </source>
</evidence>
<evidence type="ECO:0000313" key="18">
    <source>
        <dbReference type="WBParaSite" id="EgrG_001115500"/>
    </source>
</evidence>
<evidence type="ECO:0000256" key="6">
    <source>
        <dbReference type="ARBA" id="ARBA00022989"/>
    </source>
</evidence>
<keyword evidence="5 13" id="KW-0812">Transmembrane</keyword>
<accession>A0A068WS61</accession>
<feature type="coiled-coil region" evidence="14">
    <location>
        <begin position="340"/>
        <end position="367"/>
    </location>
</feature>
<evidence type="ECO:0000256" key="2">
    <source>
        <dbReference type="ARBA" id="ARBA00009849"/>
    </source>
</evidence>
<dbReference type="AlphaFoldDB" id="A0A068WS61"/>
<evidence type="ECO:0000256" key="13">
    <source>
        <dbReference type="RuleBase" id="RU361114"/>
    </source>
</evidence>
<keyword evidence="3 13" id="KW-0813">Transport</keyword>
<evidence type="ECO:0000256" key="8">
    <source>
        <dbReference type="ARBA" id="ARBA00023136"/>
    </source>
</evidence>
<evidence type="ECO:0000256" key="14">
    <source>
        <dbReference type="SAM" id="Coils"/>
    </source>
</evidence>
<dbReference type="WBParaSite" id="EgrG_001115500">
    <property type="protein sequence ID" value="EgrG_001115500"/>
    <property type="gene ID" value="EgrG_001115500"/>
</dbReference>
<reference evidence="16 17" key="1">
    <citation type="journal article" date="2013" name="Nature">
        <title>The genomes of four tapeworm species reveal adaptations to parasitism.</title>
        <authorList>
            <person name="Tsai I.J."/>
            <person name="Zarowiecki M."/>
            <person name="Holroyd N."/>
            <person name="Garciarrubio A."/>
            <person name="Sanchez-Flores A."/>
            <person name="Brooks K.L."/>
            <person name="Tracey A."/>
            <person name="Bobes R.J."/>
            <person name="Fragoso G."/>
            <person name="Sciutto E."/>
            <person name="Aslett M."/>
            <person name="Beasley H."/>
            <person name="Bennett H.M."/>
            <person name="Cai J."/>
            <person name="Camicia F."/>
            <person name="Clark R."/>
            <person name="Cucher M."/>
            <person name="De Silva N."/>
            <person name="Day T.A."/>
            <person name="Deplazes P."/>
            <person name="Estrada K."/>
            <person name="Fernandez C."/>
            <person name="Holland P.W."/>
            <person name="Hou J."/>
            <person name="Hu S."/>
            <person name="Huckvale T."/>
            <person name="Hung S.S."/>
            <person name="Kamenetzky L."/>
            <person name="Keane J.A."/>
            <person name="Kiss F."/>
            <person name="Koziol U."/>
            <person name="Lambert O."/>
            <person name="Liu K."/>
            <person name="Luo X."/>
            <person name="Luo Y."/>
            <person name="Macchiaroli N."/>
            <person name="Nichol S."/>
            <person name="Paps J."/>
            <person name="Parkinson J."/>
            <person name="Pouchkina-Stantcheva N."/>
            <person name="Riddiford N."/>
            <person name="Rosenzvit M."/>
            <person name="Salinas G."/>
            <person name="Wasmuth J.D."/>
            <person name="Zamanian M."/>
            <person name="Zheng Y."/>
            <person name="Cai X."/>
            <person name="Soberon X."/>
            <person name="Olson P.D."/>
            <person name="Laclette J.P."/>
            <person name="Brehm K."/>
            <person name="Berriman M."/>
            <person name="Garciarrubio A."/>
            <person name="Bobes R.J."/>
            <person name="Fragoso G."/>
            <person name="Sanchez-Flores A."/>
            <person name="Estrada K."/>
            <person name="Cevallos M.A."/>
            <person name="Morett E."/>
            <person name="Gonzalez V."/>
            <person name="Portillo T."/>
            <person name="Ochoa-Leyva A."/>
            <person name="Jose M.V."/>
            <person name="Sciutto E."/>
            <person name="Landa A."/>
            <person name="Jimenez L."/>
            <person name="Valdes V."/>
            <person name="Carrero J.C."/>
            <person name="Larralde C."/>
            <person name="Morales-Montor J."/>
            <person name="Limon-Lason J."/>
            <person name="Soberon X."/>
            <person name="Laclette J.P."/>
        </authorList>
    </citation>
    <scope>NUCLEOTIDE SEQUENCE [LARGE SCALE GENOMIC DNA]</scope>
</reference>
<name>A0A068WS61_ECHGR</name>
<dbReference type="GO" id="GO:0005229">
    <property type="term" value="F:intracellularly calcium-gated chloride channel activity"/>
    <property type="evidence" value="ECO:0007669"/>
    <property type="project" value="TreeGrafter"/>
</dbReference>
<dbReference type="InterPro" id="IPR006990">
    <property type="entry name" value="Tweety"/>
</dbReference>
<comment type="similarity">
    <text evidence="2 13">Belongs to the tweety family.</text>
</comment>
<feature type="compositionally biased region" description="Low complexity" evidence="15">
    <location>
        <begin position="734"/>
        <end position="747"/>
    </location>
</feature>
<evidence type="ECO:0000256" key="3">
    <source>
        <dbReference type="ARBA" id="ARBA00022448"/>
    </source>
</evidence>
<feature type="transmembrane region" description="Helical" evidence="13">
    <location>
        <begin position="91"/>
        <end position="119"/>
    </location>
</feature>
<feature type="transmembrane region" description="Helical" evidence="13">
    <location>
        <begin position="672"/>
        <end position="699"/>
    </location>
</feature>
<reference evidence="16" key="2">
    <citation type="submission" date="2014-06" db="EMBL/GenBank/DDBJ databases">
        <authorList>
            <person name="Aslett M."/>
        </authorList>
    </citation>
    <scope>NUCLEOTIDE SEQUENCE</scope>
</reference>
<feature type="region of interest" description="Disordered" evidence="15">
    <location>
        <begin position="709"/>
        <end position="761"/>
    </location>
</feature>
<keyword evidence="4" id="KW-1003">Cell membrane</keyword>
<dbReference type="EMBL" id="LK028581">
    <property type="protein sequence ID" value="CDS20480.1"/>
    <property type="molecule type" value="Genomic_DNA"/>
</dbReference>
<comment type="function">
    <text evidence="13">Probable chloride channel.</text>
</comment>
<dbReference type="PANTHER" id="PTHR12424:SF8">
    <property type="entry name" value="PROTEIN TWEETY"/>
    <property type="match status" value="1"/>
</dbReference>